<feature type="compositionally biased region" description="Basic and acidic residues" evidence="1">
    <location>
        <begin position="19"/>
        <end position="42"/>
    </location>
</feature>
<organism evidence="2 3">
    <name type="scientific">Prauserella oleivorans</name>
    <dbReference type="NCBI Taxonomy" id="1478153"/>
    <lineage>
        <taxon>Bacteria</taxon>
        <taxon>Bacillati</taxon>
        <taxon>Actinomycetota</taxon>
        <taxon>Actinomycetes</taxon>
        <taxon>Pseudonocardiales</taxon>
        <taxon>Pseudonocardiaceae</taxon>
        <taxon>Prauserella</taxon>
    </lineage>
</organism>
<evidence type="ECO:0000256" key="1">
    <source>
        <dbReference type="SAM" id="MobiDB-lite"/>
    </source>
</evidence>
<keyword evidence="3" id="KW-1185">Reference proteome</keyword>
<proteinExistence type="predicted"/>
<feature type="region of interest" description="Disordered" evidence="1">
    <location>
        <begin position="16"/>
        <end position="60"/>
    </location>
</feature>
<evidence type="ECO:0000313" key="3">
    <source>
        <dbReference type="Proteomes" id="UP001597478"/>
    </source>
</evidence>
<protein>
    <recommendedName>
        <fullName evidence="4">Antitoxin</fullName>
    </recommendedName>
</protein>
<dbReference type="RefSeq" id="WP_377394174.1">
    <property type="nucleotide sequence ID" value="NZ_JBHSAN010000052.1"/>
</dbReference>
<dbReference type="Proteomes" id="UP001597478">
    <property type="component" value="Unassembled WGS sequence"/>
</dbReference>
<comment type="caution">
    <text evidence="2">The sequence shown here is derived from an EMBL/GenBank/DDBJ whole genome shotgun (WGS) entry which is preliminary data.</text>
</comment>
<gene>
    <name evidence="2" type="ORF">ACFS2C_24525</name>
</gene>
<evidence type="ECO:0008006" key="4">
    <source>
        <dbReference type="Google" id="ProtNLM"/>
    </source>
</evidence>
<name>A0ABW5WF21_9PSEU</name>
<sequence length="60" mass="6549">MASLFQKVARFARTPQGRRAIEQAKRLARDPRTRQQAKDALAKLRGKGGKGGGTPPRAGY</sequence>
<evidence type="ECO:0000313" key="2">
    <source>
        <dbReference type="EMBL" id="MFD2802557.1"/>
    </source>
</evidence>
<dbReference type="EMBL" id="JBHUOF010000048">
    <property type="protein sequence ID" value="MFD2802557.1"/>
    <property type="molecule type" value="Genomic_DNA"/>
</dbReference>
<accession>A0ABW5WF21</accession>
<reference evidence="3" key="1">
    <citation type="journal article" date="2019" name="Int. J. Syst. Evol. Microbiol.">
        <title>The Global Catalogue of Microorganisms (GCM) 10K type strain sequencing project: providing services to taxonomists for standard genome sequencing and annotation.</title>
        <authorList>
            <consortium name="The Broad Institute Genomics Platform"/>
            <consortium name="The Broad Institute Genome Sequencing Center for Infectious Disease"/>
            <person name="Wu L."/>
            <person name="Ma J."/>
        </authorList>
    </citation>
    <scope>NUCLEOTIDE SEQUENCE [LARGE SCALE GENOMIC DNA]</scope>
    <source>
        <strain evidence="3">IBRC-M 10906</strain>
    </source>
</reference>